<comment type="caution">
    <text evidence="1">The sequence shown here is derived from an EMBL/GenBank/DDBJ whole genome shotgun (WGS) entry which is preliminary data.</text>
</comment>
<reference evidence="1 2" key="1">
    <citation type="submission" date="2016-05" db="EMBL/GenBank/DDBJ databases">
        <title>Single-cell genome of chain-forming Candidatus Thiomargarita nelsonii and comparison to other large sulfur-oxidizing bacteria.</title>
        <authorList>
            <person name="Winkel M."/>
            <person name="Salman V."/>
            <person name="Woyke T."/>
            <person name="Schulz-Vogt H."/>
            <person name="Richter M."/>
            <person name="Flood B."/>
            <person name="Bailey J."/>
            <person name="Amann R."/>
            <person name="Mussmann M."/>
        </authorList>
    </citation>
    <scope>NUCLEOTIDE SEQUENCE [LARGE SCALE GENOMIC DNA]</scope>
    <source>
        <strain evidence="1 2">THI036</strain>
    </source>
</reference>
<protein>
    <submittedName>
        <fullName evidence="1">Uncharacterized protein</fullName>
    </submittedName>
</protein>
<evidence type="ECO:0000313" key="2">
    <source>
        <dbReference type="Proteomes" id="UP000076962"/>
    </source>
</evidence>
<sequence length="53" mass="6404">MLIFRYLRVIFIYIFLIKFQDKSWTPIIKRLTIYSGLDIVNYRVNLVLMGDSC</sequence>
<accession>A0A176S4E2</accession>
<gene>
    <name evidence="1" type="ORF">THIOM_001194</name>
</gene>
<name>A0A176S4E2_9GAMM</name>
<dbReference type="EMBL" id="LUTY01000623">
    <property type="protein sequence ID" value="OAD22982.1"/>
    <property type="molecule type" value="Genomic_DNA"/>
</dbReference>
<proteinExistence type="predicted"/>
<organism evidence="1 2">
    <name type="scientific">Candidatus Thiomargarita nelsonii</name>
    <dbReference type="NCBI Taxonomy" id="1003181"/>
    <lineage>
        <taxon>Bacteria</taxon>
        <taxon>Pseudomonadati</taxon>
        <taxon>Pseudomonadota</taxon>
        <taxon>Gammaproteobacteria</taxon>
        <taxon>Thiotrichales</taxon>
        <taxon>Thiotrichaceae</taxon>
        <taxon>Thiomargarita</taxon>
    </lineage>
</organism>
<keyword evidence="2" id="KW-1185">Reference proteome</keyword>
<dbReference type="AlphaFoldDB" id="A0A176S4E2"/>
<evidence type="ECO:0000313" key="1">
    <source>
        <dbReference type="EMBL" id="OAD22982.1"/>
    </source>
</evidence>
<dbReference type="Proteomes" id="UP000076962">
    <property type="component" value="Unassembled WGS sequence"/>
</dbReference>